<dbReference type="InterPro" id="IPR006330">
    <property type="entry name" value="Ado/ade_deaminase"/>
</dbReference>
<dbReference type="Gene3D" id="3.20.20.140">
    <property type="entry name" value="Metal-dependent hydrolases"/>
    <property type="match status" value="1"/>
</dbReference>
<evidence type="ECO:0000313" key="9">
    <source>
        <dbReference type="Proteomes" id="UP000614469"/>
    </source>
</evidence>
<reference evidence="8 9" key="1">
    <citation type="submission" date="2020-08" db="EMBL/GenBank/DDBJ databases">
        <title>Bridging the membrane lipid divide: bacteria of the FCB group superphylum have the potential to synthesize archaeal ether lipids.</title>
        <authorList>
            <person name="Villanueva L."/>
            <person name="Von Meijenfeldt F.A.B."/>
            <person name="Westbye A.B."/>
            <person name="Yadav S."/>
            <person name="Hopmans E.C."/>
            <person name="Dutilh B.E."/>
            <person name="Sinninghe Damste J.S."/>
        </authorList>
    </citation>
    <scope>NUCLEOTIDE SEQUENCE [LARGE SCALE GENOMIC DNA]</scope>
    <source>
        <strain evidence="8">NIOZ-UU36</strain>
    </source>
</reference>
<dbReference type="GO" id="GO:0043103">
    <property type="term" value="P:hypoxanthine salvage"/>
    <property type="evidence" value="ECO:0007669"/>
    <property type="project" value="TreeGrafter"/>
</dbReference>
<sequence length="346" mass="38972">MKNYVTTSSLNIFMVLPKVELHRHLEGSLRIETMLDISREHGITVPRNIMRLSDLVQIQDEEPYTFANFLEKFKTLRLFYRSPEVIERVTREAVEDAARDNIRYMELRFTPVALSRAERFPLQDVVDWVCESANKAAEKFGITVKLIASVNRHESLELAEQVAWIASNSLDKGIVALDIAGNEAEFSGKPFAPIFREAKESGLKITVHAGEWAGAENVREAIEVLGADRIGHGVRVIEDETVVAMTKERGTCFEVCVTSNHQSGVTPTLKEHPLRKMIEAGLNTTINTDDPSISRISLSSEFQMVHDQLGISLDMLKKQTMNAVNAAFVSDEERERLVKDFKKGLE</sequence>
<protein>
    <recommendedName>
        <fullName evidence="3">adenosine deaminase</fullName>
        <ecNumber evidence="3">3.5.4.4</ecNumber>
    </recommendedName>
</protein>
<evidence type="ECO:0000313" key="8">
    <source>
        <dbReference type="EMBL" id="MBC8335963.1"/>
    </source>
</evidence>
<keyword evidence="4" id="KW-0479">Metal-binding</keyword>
<dbReference type="PANTHER" id="PTHR11409:SF43">
    <property type="entry name" value="ADENOSINE DEAMINASE"/>
    <property type="match status" value="1"/>
</dbReference>
<comment type="caution">
    <text evidence="8">The sequence shown here is derived from an EMBL/GenBank/DDBJ whole genome shotgun (WGS) entry which is preliminary data.</text>
</comment>
<dbReference type="GO" id="GO:0046872">
    <property type="term" value="F:metal ion binding"/>
    <property type="evidence" value="ECO:0007669"/>
    <property type="project" value="UniProtKB-KW"/>
</dbReference>
<dbReference type="InterPro" id="IPR032466">
    <property type="entry name" value="Metal_Hydrolase"/>
</dbReference>
<accession>A0A8J6NHB0</accession>
<comment type="cofactor">
    <cofactor evidence="1">
        <name>Zn(2+)</name>
        <dbReference type="ChEBI" id="CHEBI:29105"/>
    </cofactor>
</comment>
<dbReference type="Proteomes" id="UP000614469">
    <property type="component" value="Unassembled WGS sequence"/>
</dbReference>
<keyword evidence="6" id="KW-0862">Zinc</keyword>
<dbReference type="InterPro" id="IPR001365">
    <property type="entry name" value="A_deaminase_dom"/>
</dbReference>
<evidence type="ECO:0000256" key="1">
    <source>
        <dbReference type="ARBA" id="ARBA00001947"/>
    </source>
</evidence>
<gene>
    <name evidence="8" type="primary">add</name>
    <name evidence="8" type="ORF">H8E29_11905</name>
</gene>
<proteinExistence type="inferred from homology"/>
<dbReference type="EMBL" id="JACNJN010000133">
    <property type="protein sequence ID" value="MBC8335963.1"/>
    <property type="molecule type" value="Genomic_DNA"/>
</dbReference>
<dbReference type="SUPFAM" id="SSF51556">
    <property type="entry name" value="Metallo-dependent hydrolases"/>
    <property type="match status" value="1"/>
</dbReference>
<dbReference type="GO" id="GO:0046103">
    <property type="term" value="P:inosine biosynthetic process"/>
    <property type="evidence" value="ECO:0007669"/>
    <property type="project" value="TreeGrafter"/>
</dbReference>
<dbReference type="GO" id="GO:0004000">
    <property type="term" value="F:adenosine deaminase activity"/>
    <property type="evidence" value="ECO:0007669"/>
    <property type="project" value="TreeGrafter"/>
</dbReference>
<evidence type="ECO:0000256" key="3">
    <source>
        <dbReference type="ARBA" id="ARBA00012784"/>
    </source>
</evidence>
<name>A0A8J6NHB0_9CHLR</name>
<comment type="similarity">
    <text evidence="2">Belongs to the metallo-dependent hydrolases superfamily. Adenosine and AMP deaminases family.</text>
</comment>
<evidence type="ECO:0000256" key="4">
    <source>
        <dbReference type="ARBA" id="ARBA00022723"/>
    </source>
</evidence>
<evidence type="ECO:0000256" key="5">
    <source>
        <dbReference type="ARBA" id="ARBA00022801"/>
    </source>
</evidence>
<evidence type="ECO:0000259" key="7">
    <source>
        <dbReference type="Pfam" id="PF00962"/>
    </source>
</evidence>
<dbReference type="NCBIfam" id="TIGR01430">
    <property type="entry name" value="aden_deam"/>
    <property type="match status" value="1"/>
</dbReference>
<evidence type="ECO:0000256" key="6">
    <source>
        <dbReference type="ARBA" id="ARBA00022833"/>
    </source>
</evidence>
<organism evidence="8 9">
    <name type="scientific">Candidatus Desulfolinea nitratireducens</name>
    <dbReference type="NCBI Taxonomy" id="2841698"/>
    <lineage>
        <taxon>Bacteria</taxon>
        <taxon>Bacillati</taxon>
        <taxon>Chloroflexota</taxon>
        <taxon>Anaerolineae</taxon>
        <taxon>Anaerolineales</taxon>
        <taxon>Anaerolineales incertae sedis</taxon>
        <taxon>Candidatus Desulfolinea</taxon>
    </lineage>
</organism>
<feature type="domain" description="Adenosine deaminase" evidence="7">
    <location>
        <begin position="17"/>
        <end position="340"/>
    </location>
</feature>
<dbReference type="PANTHER" id="PTHR11409">
    <property type="entry name" value="ADENOSINE DEAMINASE"/>
    <property type="match status" value="1"/>
</dbReference>
<dbReference type="GO" id="GO:0005829">
    <property type="term" value="C:cytosol"/>
    <property type="evidence" value="ECO:0007669"/>
    <property type="project" value="TreeGrafter"/>
</dbReference>
<evidence type="ECO:0000256" key="2">
    <source>
        <dbReference type="ARBA" id="ARBA00006676"/>
    </source>
</evidence>
<dbReference type="AlphaFoldDB" id="A0A8J6NHB0"/>
<dbReference type="Pfam" id="PF00962">
    <property type="entry name" value="A_deaminase"/>
    <property type="match status" value="1"/>
</dbReference>
<dbReference type="EC" id="3.5.4.4" evidence="3"/>
<keyword evidence="5 8" id="KW-0378">Hydrolase</keyword>
<dbReference type="GO" id="GO:0006154">
    <property type="term" value="P:adenosine catabolic process"/>
    <property type="evidence" value="ECO:0007669"/>
    <property type="project" value="TreeGrafter"/>
</dbReference>